<sequence length="95" mass="9590">MPRGAAPALLALVLLTGCSAGDGGRTVVQGAGPDEFLKLRAGPGPGHHVVLSLTDDTSLVRSECVTQVGQPWCRVSLSDASQTTGNVSADHLSGP</sequence>
<gene>
    <name evidence="2" type="ORF">FHG66_19535</name>
</gene>
<dbReference type="OrthoDB" id="8451772at2"/>
<reference evidence="2 3" key="1">
    <citation type="submission" date="2019-06" db="EMBL/GenBank/DDBJ databases">
        <title>YIM 131921 draft genome.</title>
        <authorList>
            <person name="Jiang L."/>
        </authorList>
    </citation>
    <scope>NUCLEOTIDE SEQUENCE [LARGE SCALE GENOMIC DNA]</scope>
    <source>
        <strain evidence="2 3">YIM 131921</strain>
    </source>
</reference>
<feature type="chain" id="PRO_5023082572" evidence="1">
    <location>
        <begin position="21"/>
        <end position="95"/>
    </location>
</feature>
<feature type="signal peptide" evidence="1">
    <location>
        <begin position="1"/>
        <end position="20"/>
    </location>
</feature>
<dbReference type="Proteomes" id="UP000305887">
    <property type="component" value="Unassembled WGS sequence"/>
</dbReference>
<evidence type="ECO:0000256" key="1">
    <source>
        <dbReference type="SAM" id="SignalP"/>
    </source>
</evidence>
<accession>A0A5C4MKE0</accession>
<name>A0A5C4MKE0_9RHOB</name>
<evidence type="ECO:0000313" key="2">
    <source>
        <dbReference type="EMBL" id="TNC46068.1"/>
    </source>
</evidence>
<evidence type="ECO:0000313" key="3">
    <source>
        <dbReference type="Proteomes" id="UP000305887"/>
    </source>
</evidence>
<keyword evidence="1" id="KW-0732">Signal</keyword>
<dbReference type="EMBL" id="VDFU01000042">
    <property type="protein sequence ID" value="TNC46068.1"/>
    <property type="molecule type" value="Genomic_DNA"/>
</dbReference>
<protein>
    <submittedName>
        <fullName evidence="2">SH3 domain-containing protein</fullName>
    </submittedName>
</protein>
<dbReference type="AlphaFoldDB" id="A0A5C4MKE0"/>
<proteinExistence type="predicted"/>
<organism evidence="2 3">
    <name type="scientific">Rubellimicrobium rubrum</name>
    <dbReference type="NCBI Taxonomy" id="2585369"/>
    <lineage>
        <taxon>Bacteria</taxon>
        <taxon>Pseudomonadati</taxon>
        <taxon>Pseudomonadota</taxon>
        <taxon>Alphaproteobacteria</taxon>
        <taxon>Rhodobacterales</taxon>
        <taxon>Roseobacteraceae</taxon>
        <taxon>Rubellimicrobium</taxon>
    </lineage>
</organism>
<keyword evidence="3" id="KW-1185">Reference proteome</keyword>
<dbReference type="RefSeq" id="WP_139078745.1">
    <property type="nucleotide sequence ID" value="NZ_VDFU01000042.1"/>
</dbReference>
<dbReference type="PROSITE" id="PS51257">
    <property type="entry name" value="PROKAR_LIPOPROTEIN"/>
    <property type="match status" value="1"/>
</dbReference>
<comment type="caution">
    <text evidence="2">The sequence shown here is derived from an EMBL/GenBank/DDBJ whole genome shotgun (WGS) entry which is preliminary data.</text>
</comment>